<dbReference type="AlphaFoldDB" id="A0A9D4R8D6"/>
<evidence type="ECO:0000313" key="1">
    <source>
        <dbReference type="EMBL" id="KAH3858869.1"/>
    </source>
</evidence>
<keyword evidence="2" id="KW-1185">Reference proteome</keyword>
<dbReference type="Proteomes" id="UP000828390">
    <property type="component" value="Unassembled WGS sequence"/>
</dbReference>
<protein>
    <submittedName>
        <fullName evidence="1">Uncharacterized protein</fullName>
    </submittedName>
</protein>
<name>A0A9D4R8D6_DREPO</name>
<proteinExistence type="predicted"/>
<reference evidence="1" key="1">
    <citation type="journal article" date="2019" name="bioRxiv">
        <title>The Genome of the Zebra Mussel, Dreissena polymorpha: A Resource for Invasive Species Research.</title>
        <authorList>
            <person name="McCartney M.A."/>
            <person name="Auch B."/>
            <person name="Kono T."/>
            <person name="Mallez S."/>
            <person name="Zhang Y."/>
            <person name="Obille A."/>
            <person name="Becker A."/>
            <person name="Abrahante J.E."/>
            <person name="Garbe J."/>
            <person name="Badalamenti J.P."/>
            <person name="Herman A."/>
            <person name="Mangelson H."/>
            <person name="Liachko I."/>
            <person name="Sullivan S."/>
            <person name="Sone E.D."/>
            <person name="Koren S."/>
            <person name="Silverstein K.A.T."/>
            <person name="Beckman K.B."/>
            <person name="Gohl D.M."/>
        </authorList>
    </citation>
    <scope>NUCLEOTIDE SEQUENCE</scope>
    <source>
        <strain evidence="1">Duluth1</strain>
        <tissue evidence="1">Whole animal</tissue>
    </source>
</reference>
<sequence>MMSHLLSTDYACIKKYKKLMMPLANVFRSAVTNRKRSALRSSAIVTPRNALHSRGPTLNAEKPRYLSKMWVALCYQCKDRIKIVSVSSDKCGGLQ</sequence>
<organism evidence="1 2">
    <name type="scientific">Dreissena polymorpha</name>
    <name type="common">Zebra mussel</name>
    <name type="synonym">Mytilus polymorpha</name>
    <dbReference type="NCBI Taxonomy" id="45954"/>
    <lineage>
        <taxon>Eukaryota</taxon>
        <taxon>Metazoa</taxon>
        <taxon>Spiralia</taxon>
        <taxon>Lophotrochozoa</taxon>
        <taxon>Mollusca</taxon>
        <taxon>Bivalvia</taxon>
        <taxon>Autobranchia</taxon>
        <taxon>Heteroconchia</taxon>
        <taxon>Euheterodonta</taxon>
        <taxon>Imparidentia</taxon>
        <taxon>Neoheterodontei</taxon>
        <taxon>Myida</taxon>
        <taxon>Dreissenoidea</taxon>
        <taxon>Dreissenidae</taxon>
        <taxon>Dreissena</taxon>
    </lineage>
</organism>
<comment type="caution">
    <text evidence="1">The sequence shown here is derived from an EMBL/GenBank/DDBJ whole genome shotgun (WGS) entry which is preliminary data.</text>
</comment>
<evidence type="ECO:0000313" key="2">
    <source>
        <dbReference type="Proteomes" id="UP000828390"/>
    </source>
</evidence>
<reference evidence="1" key="2">
    <citation type="submission" date="2020-11" db="EMBL/GenBank/DDBJ databases">
        <authorList>
            <person name="McCartney M.A."/>
            <person name="Auch B."/>
            <person name="Kono T."/>
            <person name="Mallez S."/>
            <person name="Becker A."/>
            <person name="Gohl D.M."/>
            <person name="Silverstein K.A.T."/>
            <person name="Koren S."/>
            <person name="Bechman K.B."/>
            <person name="Herman A."/>
            <person name="Abrahante J.E."/>
            <person name="Garbe J."/>
        </authorList>
    </citation>
    <scope>NUCLEOTIDE SEQUENCE</scope>
    <source>
        <strain evidence="1">Duluth1</strain>
        <tissue evidence="1">Whole animal</tissue>
    </source>
</reference>
<gene>
    <name evidence="1" type="ORF">DPMN_101511</name>
</gene>
<accession>A0A9D4R8D6</accession>
<dbReference type="EMBL" id="JAIWYP010000003">
    <property type="protein sequence ID" value="KAH3858869.1"/>
    <property type="molecule type" value="Genomic_DNA"/>
</dbReference>